<comment type="subcellular location">
    <subcellularLocation>
        <location evidence="10">Cytoplasm</location>
    </subcellularLocation>
    <text evidence="10">Associated with the membrane possibly through PlsY.</text>
</comment>
<keyword evidence="11" id="KW-0012">Acyltransferase</keyword>
<comment type="function">
    <text evidence="10">Catalyzes the reversible formation of acyl-phosphate (acyl-PO(4)) from acyl-[acyl-carrier-protein] (acyl-ACP). This enzyme utilizes acyl-ACP as fatty acyl donor, but not acyl-CoA.</text>
</comment>
<evidence type="ECO:0000256" key="4">
    <source>
        <dbReference type="ARBA" id="ARBA00022679"/>
    </source>
</evidence>
<sequence>MKIAVDAMGGDHAPKEIVLGVMKAVAQYKDVEILLFGDETKINEYLTDKTRVKIIHTDEKIESDDEPVRAVKRKKKASMVLAAQAVKDGEADACISAGNTGALMSTGLFVIGRIKGIDRPALAPTLPTVTGKGFVMLDLGANAEAKPEHLLQFGLMGSVYAEKVRKIDRPRVALLNIGTEETKGNDLTKKSFELMKNQDAYEFIGNIEARDLLMDVADVVVTDGFTGNMVLKSIEGTGAAFLSMLKMSLLNGFKNKVAASFLKKDLMALKAKMDYSEYGGACLFGVQAPVVKAHGSSNANGIFTTIRQVREMVEKQVVETIKAEVDKVKVGGTESND</sequence>
<dbReference type="Gene3D" id="3.40.718.10">
    <property type="entry name" value="Isopropylmalate Dehydrogenase"/>
    <property type="match status" value="1"/>
</dbReference>
<dbReference type="SMR" id="A0A0E0UWS9"/>
<evidence type="ECO:0000256" key="5">
    <source>
        <dbReference type="ARBA" id="ARBA00023098"/>
    </source>
</evidence>
<dbReference type="AlphaFoldDB" id="A0A0E0UWS9"/>
<dbReference type="PIRSF" id="PIRSF002465">
    <property type="entry name" value="Phsphlp_syn_PlsX"/>
    <property type="match status" value="1"/>
</dbReference>
<accession>A0A0E0UWS9</accession>
<dbReference type="PANTHER" id="PTHR30100">
    <property type="entry name" value="FATTY ACID/PHOSPHOLIPID SYNTHESIS PROTEIN PLSX"/>
    <property type="match status" value="1"/>
</dbReference>
<protein>
    <recommendedName>
        <fullName evidence="8 10">Phosphate acyltransferase</fullName>
        <ecNumber evidence="8 10">2.3.1.274</ecNumber>
    </recommendedName>
    <alternativeName>
        <fullName evidence="10">Acyl-ACP phosphotransacylase</fullName>
    </alternativeName>
    <alternativeName>
        <fullName evidence="10">Acyl-[acyl-carrier-protein]--phosphate acyltransferase</fullName>
    </alternativeName>
    <alternativeName>
        <fullName evidence="10">Phosphate-acyl-ACP acyltransferase</fullName>
    </alternativeName>
</protein>
<evidence type="ECO:0000313" key="12">
    <source>
        <dbReference type="Proteomes" id="UP000000486"/>
    </source>
</evidence>
<dbReference type="Pfam" id="PF02504">
    <property type="entry name" value="FA_synthesis"/>
    <property type="match status" value="1"/>
</dbReference>
<evidence type="ECO:0000256" key="10">
    <source>
        <dbReference type="HAMAP-Rule" id="MF_00019"/>
    </source>
</evidence>
<evidence type="ECO:0000256" key="9">
    <source>
        <dbReference type="ARBA" id="ARBA00046608"/>
    </source>
</evidence>
<comment type="pathway">
    <text evidence="10">Lipid metabolism; phospholipid metabolism.</text>
</comment>
<dbReference type="PANTHER" id="PTHR30100:SF1">
    <property type="entry name" value="PHOSPHATE ACYLTRANSFERASE"/>
    <property type="match status" value="1"/>
</dbReference>
<evidence type="ECO:0000256" key="1">
    <source>
        <dbReference type="ARBA" id="ARBA00001232"/>
    </source>
</evidence>
<dbReference type="RefSeq" id="WP_003723870.1">
    <property type="nucleotide sequence ID" value="NC_017537.1"/>
</dbReference>
<dbReference type="GO" id="GO:0005737">
    <property type="term" value="C:cytoplasm"/>
    <property type="evidence" value="ECO:0007669"/>
    <property type="project" value="UniProtKB-SubCell"/>
</dbReference>
<dbReference type="InterPro" id="IPR003664">
    <property type="entry name" value="FA_synthesis"/>
</dbReference>
<dbReference type="GO" id="GO:0043811">
    <property type="term" value="F:phosphate:acyl-[acyl carrier protein] acyltransferase activity"/>
    <property type="evidence" value="ECO:0007669"/>
    <property type="project" value="UniProtKB-UniRule"/>
</dbReference>
<dbReference type="HAMAP" id="MF_00019">
    <property type="entry name" value="PlsX"/>
    <property type="match status" value="1"/>
</dbReference>
<keyword evidence="2 10" id="KW-0963">Cytoplasm</keyword>
<dbReference type="InterPro" id="IPR012281">
    <property type="entry name" value="Phospholipid_synth_PlsX-like"/>
</dbReference>
<keyword evidence="4 10" id="KW-0808">Transferase</keyword>
<organism evidence="11 12">
    <name type="scientific">Listeria monocytogenes serotype 4a (strain M7)</name>
    <dbReference type="NCBI Taxonomy" id="1030009"/>
    <lineage>
        <taxon>Bacteria</taxon>
        <taxon>Bacillati</taxon>
        <taxon>Bacillota</taxon>
        <taxon>Bacilli</taxon>
        <taxon>Bacillales</taxon>
        <taxon>Listeriaceae</taxon>
        <taxon>Listeria</taxon>
    </lineage>
</organism>
<proteinExistence type="inferred from homology"/>
<evidence type="ECO:0000313" key="11">
    <source>
        <dbReference type="EMBL" id="AEH92907.1"/>
    </source>
</evidence>
<evidence type="ECO:0000256" key="3">
    <source>
        <dbReference type="ARBA" id="ARBA00022516"/>
    </source>
</evidence>
<dbReference type="NCBIfam" id="TIGR00182">
    <property type="entry name" value="plsX"/>
    <property type="match status" value="1"/>
</dbReference>
<dbReference type="GO" id="GO:0006633">
    <property type="term" value="P:fatty acid biosynthetic process"/>
    <property type="evidence" value="ECO:0007669"/>
    <property type="project" value="UniProtKB-UniRule"/>
</dbReference>
<comment type="catalytic activity">
    <reaction evidence="1 10">
        <text>a fatty acyl-[ACP] + phosphate = an acyl phosphate + holo-[ACP]</text>
        <dbReference type="Rhea" id="RHEA:42292"/>
        <dbReference type="Rhea" id="RHEA-COMP:9685"/>
        <dbReference type="Rhea" id="RHEA-COMP:14125"/>
        <dbReference type="ChEBI" id="CHEBI:43474"/>
        <dbReference type="ChEBI" id="CHEBI:59918"/>
        <dbReference type="ChEBI" id="CHEBI:64479"/>
        <dbReference type="ChEBI" id="CHEBI:138651"/>
        <dbReference type="EC" id="2.3.1.274"/>
    </reaction>
</comment>
<keyword evidence="6 10" id="KW-0594">Phospholipid biosynthesis</keyword>
<dbReference type="Proteomes" id="UP000000486">
    <property type="component" value="Chromosome"/>
</dbReference>
<dbReference type="SUPFAM" id="SSF53659">
    <property type="entry name" value="Isocitrate/Isopropylmalate dehydrogenase-like"/>
    <property type="match status" value="1"/>
</dbReference>
<evidence type="ECO:0000256" key="6">
    <source>
        <dbReference type="ARBA" id="ARBA00023209"/>
    </source>
</evidence>
<keyword evidence="5 10" id="KW-0443">Lipid metabolism</keyword>
<reference evidence="11 12" key="1">
    <citation type="journal article" date="2011" name="J. Bacteriol.">
        <title>Genome sequence of the nonpathogenic Listeria monocytogenes serovar 4a strain M7.</title>
        <authorList>
            <person name="Chen J."/>
            <person name="Xia Y."/>
            <person name="Cheng C."/>
            <person name="Fang C."/>
            <person name="Shan Y."/>
            <person name="Jin G."/>
            <person name="Fang W."/>
        </authorList>
    </citation>
    <scope>NUCLEOTIDE SEQUENCE [LARGE SCALE GENOMIC DNA]</scope>
    <source>
        <strain evidence="11 12">M7</strain>
    </source>
</reference>
<comment type="similarity">
    <text evidence="10">Belongs to the PlsX family.</text>
</comment>
<dbReference type="KEGG" id="lmq:LMM7_1902"/>
<evidence type="ECO:0000256" key="8">
    <source>
        <dbReference type="ARBA" id="ARBA00024069"/>
    </source>
</evidence>
<dbReference type="HOGENOM" id="CLU_039379_1_1_9"/>
<keyword evidence="3 10" id="KW-0444">Lipid biosynthesis</keyword>
<dbReference type="EMBL" id="CP002816">
    <property type="protein sequence ID" value="AEH92907.1"/>
    <property type="molecule type" value="Genomic_DNA"/>
</dbReference>
<evidence type="ECO:0000256" key="7">
    <source>
        <dbReference type="ARBA" id="ARBA00023264"/>
    </source>
</evidence>
<dbReference type="PATRIC" id="fig|1030009.3.peg.1891"/>
<dbReference type="EC" id="2.3.1.274" evidence="8 10"/>
<dbReference type="UniPathway" id="UPA00085"/>
<comment type="subunit">
    <text evidence="9 10">Homodimer. Probably interacts with PlsY.</text>
</comment>
<keyword evidence="7 10" id="KW-1208">Phospholipid metabolism</keyword>
<evidence type="ECO:0000256" key="2">
    <source>
        <dbReference type="ARBA" id="ARBA00022490"/>
    </source>
</evidence>
<dbReference type="GO" id="GO:0008654">
    <property type="term" value="P:phospholipid biosynthetic process"/>
    <property type="evidence" value="ECO:0007669"/>
    <property type="project" value="UniProtKB-KW"/>
</dbReference>
<gene>
    <name evidence="10 11" type="primary">plsX</name>
    <name evidence="11" type="ordered locus">LMM7_1902</name>
</gene>
<name>A0A0E0UWS9_LISMM</name>